<keyword evidence="2" id="KW-1185">Reference proteome</keyword>
<sequence length="62" mass="6884">MFALIESLLSVERQDDGLVGGVPRRWQRRSGQGDRALDLISVLVVAEFEPEGFEQPPRGVFG</sequence>
<dbReference type="AlphaFoldDB" id="A0A263CXA1"/>
<evidence type="ECO:0000313" key="2">
    <source>
        <dbReference type="Proteomes" id="UP000242444"/>
    </source>
</evidence>
<protein>
    <submittedName>
        <fullName evidence="1">Uncharacterized protein</fullName>
    </submittedName>
</protein>
<dbReference type="OrthoDB" id="9892107at2"/>
<accession>A0A263CXA1</accession>
<proteinExistence type="predicted"/>
<reference evidence="1 2" key="1">
    <citation type="submission" date="2017-07" db="EMBL/GenBank/DDBJ databases">
        <title>Amycolatopsis antarcticus sp. nov., isolated from the surface of an Antarcticus brown macroalga.</title>
        <authorList>
            <person name="Wang J."/>
            <person name="Leiva S."/>
            <person name="Huang J."/>
            <person name="Huang Y."/>
        </authorList>
    </citation>
    <scope>NUCLEOTIDE SEQUENCE [LARGE SCALE GENOMIC DNA]</scope>
    <source>
        <strain evidence="1 2">AU-G6</strain>
    </source>
</reference>
<name>A0A263CXA1_9PSEU</name>
<dbReference type="EMBL" id="NKYE01000018">
    <property type="protein sequence ID" value="OZM70774.1"/>
    <property type="molecule type" value="Genomic_DNA"/>
</dbReference>
<organism evidence="1 2">
    <name type="scientific">Amycolatopsis antarctica</name>
    <dbReference type="NCBI Taxonomy" id="1854586"/>
    <lineage>
        <taxon>Bacteria</taxon>
        <taxon>Bacillati</taxon>
        <taxon>Actinomycetota</taxon>
        <taxon>Actinomycetes</taxon>
        <taxon>Pseudonocardiales</taxon>
        <taxon>Pseudonocardiaceae</taxon>
        <taxon>Amycolatopsis</taxon>
    </lineage>
</organism>
<dbReference type="Proteomes" id="UP000242444">
    <property type="component" value="Unassembled WGS sequence"/>
</dbReference>
<comment type="caution">
    <text evidence="1">The sequence shown here is derived from an EMBL/GenBank/DDBJ whole genome shotgun (WGS) entry which is preliminary data.</text>
</comment>
<evidence type="ECO:0000313" key="1">
    <source>
        <dbReference type="EMBL" id="OZM70774.1"/>
    </source>
</evidence>
<dbReference type="InParanoid" id="A0A263CXA1"/>
<gene>
    <name evidence="1" type="ORF">CFN78_24235</name>
</gene>